<proteinExistence type="predicted"/>
<name>A0A133XPS8_9ACTN</name>
<organism evidence="1 2">
    <name type="scientific">Atopobium deltae</name>
    <dbReference type="NCBI Taxonomy" id="1393034"/>
    <lineage>
        <taxon>Bacteria</taxon>
        <taxon>Bacillati</taxon>
        <taxon>Actinomycetota</taxon>
        <taxon>Coriobacteriia</taxon>
        <taxon>Coriobacteriales</taxon>
        <taxon>Atopobiaceae</taxon>
        <taxon>Atopobium</taxon>
    </lineage>
</organism>
<accession>A0A133XPS8</accession>
<dbReference type="EMBL" id="LSCR01000042">
    <property type="protein sequence ID" value="KXB32947.1"/>
    <property type="molecule type" value="Genomic_DNA"/>
</dbReference>
<comment type="caution">
    <text evidence="1">The sequence shown here is derived from an EMBL/GenBank/DDBJ whole genome shotgun (WGS) entry which is preliminary data.</text>
</comment>
<reference evidence="2" key="1">
    <citation type="submission" date="2016-01" db="EMBL/GenBank/DDBJ databases">
        <authorList>
            <person name="Mitreva M."/>
            <person name="Pepin K.H."/>
            <person name="Mihindukulasuriya K.A."/>
            <person name="Fulton R."/>
            <person name="Fronick C."/>
            <person name="O'Laughlin M."/>
            <person name="Miner T."/>
            <person name="Herter B."/>
            <person name="Rosa B.A."/>
            <person name="Cordes M."/>
            <person name="Tomlinson C."/>
            <person name="Wollam A."/>
            <person name="Palsikar V.B."/>
            <person name="Mardis E.R."/>
            <person name="Wilson R.K."/>
        </authorList>
    </citation>
    <scope>NUCLEOTIDE SEQUENCE [LARGE SCALE GENOMIC DNA]</scope>
    <source>
        <strain evidence="2">DNF00019</strain>
    </source>
</reference>
<dbReference type="Proteomes" id="UP000070675">
    <property type="component" value="Unassembled WGS sequence"/>
</dbReference>
<dbReference type="PATRIC" id="fig|1393034.3.peg.1281"/>
<evidence type="ECO:0000313" key="2">
    <source>
        <dbReference type="Proteomes" id="UP000070675"/>
    </source>
</evidence>
<gene>
    <name evidence="1" type="ORF">HMPREF3192_01316</name>
</gene>
<evidence type="ECO:0000313" key="1">
    <source>
        <dbReference type="EMBL" id="KXB32947.1"/>
    </source>
</evidence>
<protein>
    <submittedName>
        <fullName evidence="1">Uncharacterized protein</fullName>
    </submittedName>
</protein>
<dbReference type="STRING" id="1393034.HMPREF3192_01316"/>
<sequence length="51" mass="5309">MFLQGGNTDQISAVRALAARGGAAFLHVRAASNNARAAQLCVKRRGNGKNV</sequence>
<dbReference type="AlphaFoldDB" id="A0A133XPS8"/>
<keyword evidence="2" id="KW-1185">Reference proteome</keyword>